<evidence type="ECO:0000256" key="1">
    <source>
        <dbReference type="SAM" id="MobiDB-lite"/>
    </source>
</evidence>
<dbReference type="Proteomes" id="UP000887566">
    <property type="component" value="Unplaced"/>
</dbReference>
<protein>
    <submittedName>
        <fullName evidence="3">Uncharacterized protein</fullName>
    </submittedName>
</protein>
<keyword evidence="2" id="KW-1185">Reference proteome</keyword>
<proteinExistence type="predicted"/>
<dbReference type="AlphaFoldDB" id="A0A914XBN3"/>
<feature type="region of interest" description="Disordered" evidence="1">
    <location>
        <begin position="29"/>
        <end position="101"/>
    </location>
</feature>
<reference evidence="3" key="1">
    <citation type="submission" date="2022-11" db="UniProtKB">
        <authorList>
            <consortium name="WormBaseParasite"/>
        </authorList>
    </citation>
    <scope>IDENTIFICATION</scope>
</reference>
<organism evidence="2 3">
    <name type="scientific">Plectus sambesii</name>
    <dbReference type="NCBI Taxonomy" id="2011161"/>
    <lineage>
        <taxon>Eukaryota</taxon>
        <taxon>Metazoa</taxon>
        <taxon>Ecdysozoa</taxon>
        <taxon>Nematoda</taxon>
        <taxon>Chromadorea</taxon>
        <taxon>Plectida</taxon>
        <taxon>Plectina</taxon>
        <taxon>Plectoidea</taxon>
        <taxon>Plectidae</taxon>
        <taxon>Plectus</taxon>
    </lineage>
</organism>
<evidence type="ECO:0000313" key="2">
    <source>
        <dbReference type="Proteomes" id="UP000887566"/>
    </source>
</evidence>
<sequence length="305" mass="34158">MESQGKETGHPSPYYAGLSAADQECVLDWEISDWEMSSPETDEEQVNTPAQERGATDAAEPKRKETTETPGRIRTNGRRTPPLAAKKHDKRARLNDRKRPHTTRVVPRIESLRVPINRAHRPYCPVADPSVCLIGDATACMISREFVRSSDGVTHLWLPGEPAGAQLIEMIRRGVDKPTSNCICILLSRHELLLSESVRKDKYHRMVQLCDELTQVRRVSIITPLPYPGVETLALKAAVLLREECHKTKVALLELSEQFLVGKTARPELFRSSRLISPLGVRHVALFLRDRGGFPLPPLASGRDD</sequence>
<dbReference type="WBParaSite" id="PSAMB.scaffold690size43673.g8184.t1">
    <property type="protein sequence ID" value="PSAMB.scaffold690size43673.g8184.t1"/>
    <property type="gene ID" value="PSAMB.scaffold690size43673.g8184"/>
</dbReference>
<evidence type="ECO:0000313" key="3">
    <source>
        <dbReference type="WBParaSite" id="PSAMB.scaffold690size43673.g8184.t1"/>
    </source>
</evidence>
<accession>A0A914XBN3</accession>
<name>A0A914XBN3_9BILA</name>